<dbReference type="InterPro" id="IPR002347">
    <property type="entry name" value="SDR_fam"/>
</dbReference>
<evidence type="ECO:0000256" key="1">
    <source>
        <dbReference type="ARBA" id="ARBA00023002"/>
    </source>
</evidence>
<proteinExistence type="predicted"/>
<dbReference type="PRINTS" id="PR00081">
    <property type="entry name" value="GDHRDH"/>
</dbReference>
<reference evidence="2" key="1">
    <citation type="submission" date="2020-11" db="EMBL/GenBank/DDBJ databases">
        <authorList>
            <consortium name="DOE Joint Genome Institute"/>
            <person name="Ahrendt S."/>
            <person name="Riley R."/>
            <person name="Andreopoulos W."/>
            <person name="Labutti K."/>
            <person name="Pangilinan J."/>
            <person name="Ruiz-Duenas F.J."/>
            <person name="Barrasa J.M."/>
            <person name="Sanchez-Garcia M."/>
            <person name="Camarero S."/>
            <person name="Miyauchi S."/>
            <person name="Serrano A."/>
            <person name="Linde D."/>
            <person name="Babiker R."/>
            <person name="Drula E."/>
            <person name="Ayuso-Fernandez I."/>
            <person name="Pacheco R."/>
            <person name="Padilla G."/>
            <person name="Ferreira P."/>
            <person name="Barriuso J."/>
            <person name="Kellner H."/>
            <person name="Castanera R."/>
            <person name="Alfaro M."/>
            <person name="Ramirez L."/>
            <person name="Pisabarro A.G."/>
            <person name="Kuo A."/>
            <person name="Tritt A."/>
            <person name="Lipzen A."/>
            <person name="He G."/>
            <person name="Yan M."/>
            <person name="Ng V."/>
            <person name="Cullen D."/>
            <person name="Martin F."/>
            <person name="Rosso M.-N."/>
            <person name="Henrissat B."/>
            <person name="Hibbett D."/>
            <person name="Martinez A.T."/>
            <person name="Grigoriev I.V."/>
        </authorList>
    </citation>
    <scope>NUCLEOTIDE SEQUENCE</scope>
    <source>
        <strain evidence="2">AH 40177</strain>
    </source>
</reference>
<dbReference type="Gene3D" id="3.40.50.720">
    <property type="entry name" value="NAD(P)-binding Rossmann-like Domain"/>
    <property type="match status" value="1"/>
</dbReference>
<name>A0A9P5PH76_9AGAR</name>
<dbReference type="EMBL" id="JADNRY010000137">
    <property type="protein sequence ID" value="KAF9063833.1"/>
    <property type="molecule type" value="Genomic_DNA"/>
</dbReference>
<keyword evidence="1" id="KW-0560">Oxidoreductase</keyword>
<dbReference type="Pfam" id="PF00106">
    <property type="entry name" value="adh_short"/>
    <property type="match status" value="1"/>
</dbReference>
<gene>
    <name evidence="2" type="ORF">BDP27DRAFT_1451069</name>
</gene>
<dbReference type="AlphaFoldDB" id="A0A9P5PH76"/>
<evidence type="ECO:0000313" key="2">
    <source>
        <dbReference type="EMBL" id="KAF9063833.1"/>
    </source>
</evidence>
<dbReference type="GO" id="GO:0016491">
    <property type="term" value="F:oxidoreductase activity"/>
    <property type="evidence" value="ECO:0007669"/>
    <property type="project" value="UniProtKB-KW"/>
</dbReference>
<dbReference type="OrthoDB" id="191139at2759"/>
<sequence length="327" mass="35759">MPAQRKTVTEDDLIDLQGKVAIVTGGNTGVGYATVQFLAEKGAKVYMGARNEEKATVAIEEIEAELPKDTNGNSKGSVHWLKLDLSDLRLVKEAGTWFLSKEERLDILVNNASHPSYGPYKLQDGLLDVMVVNHISHFELTETLLPLLKKTAALEGSDVRIVNVSSLAHTRVKPESFVGVESINKQFGDSVGGYLDTYGNSKLANILHIKHLQSQLKQESIPITCIAVHPGPVRTIGADGFLNSVPFVGWFLKWVVGPLFFVPWRQGAATSAFAAASKDVATAREAYEGAYLTPVAKISEPSSFAKDEKLQRELYETTRHILTELGL</sequence>
<dbReference type="PANTHER" id="PTHR43157">
    <property type="entry name" value="PHOSPHATIDYLINOSITOL-GLYCAN BIOSYNTHESIS CLASS F PROTEIN-RELATED"/>
    <property type="match status" value="1"/>
</dbReference>
<keyword evidence="3" id="KW-1185">Reference proteome</keyword>
<protein>
    <submittedName>
        <fullName evidence="2">NAD-P-binding protein</fullName>
    </submittedName>
</protein>
<evidence type="ECO:0000313" key="3">
    <source>
        <dbReference type="Proteomes" id="UP000772434"/>
    </source>
</evidence>
<dbReference type="InterPro" id="IPR036291">
    <property type="entry name" value="NAD(P)-bd_dom_sf"/>
</dbReference>
<comment type="caution">
    <text evidence="2">The sequence shown here is derived from an EMBL/GenBank/DDBJ whole genome shotgun (WGS) entry which is preliminary data.</text>
</comment>
<dbReference type="Proteomes" id="UP000772434">
    <property type="component" value="Unassembled WGS sequence"/>
</dbReference>
<dbReference type="PANTHER" id="PTHR43157:SF31">
    <property type="entry name" value="PHOSPHATIDYLINOSITOL-GLYCAN BIOSYNTHESIS CLASS F PROTEIN"/>
    <property type="match status" value="1"/>
</dbReference>
<dbReference type="SUPFAM" id="SSF51735">
    <property type="entry name" value="NAD(P)-binding Rossmann-fold domains"/>
    <property type="match status" value="1"/>
</dbReference>
<organism evidence="2 3">
    <name type="scientific">Rhodocollybia butyracea</name>
    <dbReference type="NCBI Taxonomy" id="206335"/>
    <lineage>
        <taxon>Eukaryota</taxon>
        <taxon>Fungi</taxon>
        <taxon>Dikarya</taxon>
        <taxon>Basidiomycota</taxon>
        <taxon>Agaricomycotina</taxon>
        <taxon>Agaricomycetes</taxon>
        <taxon>Agaricomycetidae</taxon>
        <taxon>Agaricales</taxon>
        <taxon>Marasmiineae</taxon>
        <taxon>Omphalotaceae</taxon>
        <taxon>Rhodocollybia</taxon>
    </lineage>
</organism>
<accession>A0A9P5PH76</accession>